<dbReference type="SUPFAM" id="SSF50729">
    <property type="entry name" value="PH domain-like"/>
    <property type="match status" value="1"/>
</dbReference>
<reference evidence="6" key="3">
    <citation type="submission" date="2025-08" db="UniProtKB">
        <authorList>
            <consortium name="RefSeq"/>
        </authorList>
    </citation>
    <scope>IDENTIFICATION</scope>
    <source>
        <strain evidence="6">CBS 342.82</strain>
    </source>
</reference>
<dbReference type="Gene3D" id="3.30.1520.10">
    <property type="entry name" value="Phox-like domain"/>
    <property type="match status" value="1"/>
</dbReference>
<dbReference type="InterPro" id="IPR050729">
    <property type="entry name" value="Rho-GAP"/>
</dbReference>
<feature type="domain" description="PH" evidence="3">
    <location>
        <begin position="856"/>
        <end position="966"/>
    </location>
</feature>
<feature type="compositionally biased region" description="Polar residues" evidence="2">
    <location>
        <begin position="993"/>
        <end position="1006"/>
    </location>
</feature>
<dbReference type="InterPro" id="IPR001849">
    <property type="entry name" value="PH_domain"/>
</dbReference>
<feature type="compositionally biased region" description="Low complexity" evidence="2">
    <location>
        <begin position="131"/>
        <end position="147"/>
    </location>
</feature>
<feature type="compositionally biased region" description="Polar residues" evidence="2">
    <location>
        <begin position="287"/>
        <end position="302"/>
    </location>
</feature>
<evidence type="ECO:0000259" key="3">
    <source>
        <dbReference type="PROSITE" id="PS50003"/>
    </source>
</evidence>
<evidence type="ECO:0000256" key="1">
    <source>
        <dbReference type="ARBA" id="ARBA00022468"/>
    </source>
</evidence>
<feature type="compositionally biased region" description="Basic and acidic residues" evidence="2">
    <location>
        <begin position="96"/>
        <end position="112"/>
    </location>
</feature>
<dbReference type="Pfam" id="PF00620">
    <property type="entry name" value="RhoGAP"/>
    <property type="match status" value="1"/>
</dbReference>
<dbReference type="SMART" id="SM00324">
    <property type="entry name" value="RhoGAP"/>
    <property type="match status" value="1"/>
</dbReference>
<feature type="region of interest" description="Disordered" evidence="2">
    <location>
        <begin position="374"/>
        <end position="533"/>
    </location>
</feature>
<name>A0A6J3M9L7_9PEZI</name>
<dbReference type="GO" id="GO:0007165">
    <property type="term" value="P:signal transduction"/>
    <property type="evidence" value="ECO:0007669"/>
    <property type="project" value="InterPro"/>
</dbReference>
<dbReference type="InterPro" id="IPR011993">
    <property type="entry name" value="PH-like_dom_sf"/>
</dbReference>
<feature type="region of interest" description="Disordered" evidence="2">
    <location>
        <begin position="1068"/>
        <end position="1087"/>
    </location>
</feature>
<dbReference type="InterPro" id="IPR008936">
    <property type="entry name" value="Rho_GTPase_activation_prot"/>
</dbReference>
<evidence type="ECO:0000313" key="6">
    <source>
        <dbReference type="RefSeq" id="XP_033461350.1"/>
    </source>
</evidence>
<feature type="domain" description="Rho-GAP" evidence="4">
    <location>
        <begin position="1120"/>
        <end position="1312"/>
    </location>
</feature>
<keyword evidence="5" id="KW-1185">Reference proteome</keyword>
<dbReference type="Proteomes" id="UP000504637">
    <property type="component" value="Unplaced"/>
</dbReference>
<feature type="compositionally biased region" description="Polar residues" evidence="2">
    <location>
        <begin position="399"/>
        <end position="412"/>
    </location>
</feature>
<dbReference type="FunFam" id="2.30.29.30:FF:000452">
    <property type="entry name" value="Rho GTPase activator (Bem3)"/>
    <property type="match status" value="1"/>
</dbReference>
<feature type="compositionally biased region" description="Polar residues" evidence="2">
    <location>
        <begin position="154"/>
        <end position="170"/>
    </location>
</feature>
<dbReference type="GO" id="GO:0005096">
    <property type="term" value="F:GTPase activator activity"/>
    <property type="evidence" value="ECO:0007669"/>
    <property type="project" value="UniProtKB-KW"/>
</dbReference>
<feature type="compositionally biased region" description="Acidic residues" evidence="2">
    <location>
        <begin position="466"/>
        <end position="476"/>
    </location>
</feature>
<dbReference type="SUPFAM" id="SSF48350">
    <property type="entry name" value="GTPase activation domain, GAP"/>
    <property type="match status" value="1"/>
</dbReference>
<feature type="region of interest" description="Disordered" evidence="2">
    <location>
        <begin position="652"/>
        <end position="682"/>
    </location>
</feature>
<dbReference type="PANTHER" id="PTHR23176:SF129">
    <property type="entry name" value="RHO GTPASE ACTIVATING PROTEIN AT 16F, ISOFORM E-RELATED"/>
    <property type="match status" value="1"/>
</dbReference>
<gene>
    <name evidence="6" type="ORF">K489DRAFT_378729</name>
</gene>
<dbReference type="Gene3D" id="2.30.29.30">
    <property type="entry name" value="Pleckstrin-homology domain (PH domain)/Phosphotyrosine-binding domain (PTB)"/>
    <property type="match status" value="1"/>
</dbReference>
<feature type="compositionally biased region" description="Pro residues" evidence="2">
    <location>
        <begin position="1027"/>
        <end position="1039"/>
    </location>
</feature>
<keyword evidence="1" id="KW-0343">GTPase activation</keyword>
<accession>A0A6J3M9L7</accession>
<dbReference type="InterPro" id="IPR000198">
    <property type="entry name" value="RhoGAP_dom"/>
</dbReference>
<proteinExistence type="predicted"/>
<feature type="compositionally biased region" description="Polar residues" evidence="2">
    <location>
        <begin position="1427"/>
        <end position="1446"/>
    </location>
</feature>
<dbReference type="Gene3D" id="1.10.555.10">
    <property type="entry name" value="Rho GTPase activation protein"/>
    <property type="match status" value="1"/>
</dbReference>
<dbReference type="GeneID" id="54362268"/>
<dbReference type="OrthoDB" id="185175at2759"/>
<sequence>MSGGGGTSNSVKPIQISRPLPLHDAGAHVSSFSPGRRIEEGVVGVIPDPRVPNQSLHFHPALHDPFLVRQEDQQPSSNSSPSSPTPGSLPLSTRVRAPDPTKKVTRDNDELHSAISRQALAESRRANARNPSLQSPTHSTSSSPGSTVRYPLNVSPTSNMSSPIANPRANNIAHSNMTQRTASIDSNISSISAASAALRPAPNSALRAPQDAASQPSAAALIASTGSAEAALQKVLAEKQQLTSHNAQLWRLVEKQRSMLLGLGKDLEKMTKEKERYKRKLKEQLAHGTSMSSIMTGQSAQTDELLDRDDSQSPALLDGQRVSPSESSKGLRKSSDISEVDSSNVGRSDTPQDATTYQPLGRSGVLHSANVSALAASPELERSSANAPVSSPAPLNIRAANNTYAPSKSLDQSGRGGHSEQEPGTLSPMPNSPQSVLSSPKTRKAPPAPLKLERRPTNDAPQEIVDASDSDYELDADGARVEYQERGRRKTREEDDRVREKSYQAEEEHRSRSKKDNKQSQSKPAVEQPPVPVAPVEVQATGVAKAKIPAFQSMVNPADIVRNRVVSDMQRNLNAPSILSPGLPMSPRPGDRPLLSPMPRAFNGLGAMPMSPKPGMAAFPLSPRAPRHAIPLPPQTPSAMSYPHLDRAAAYHQQIQAPSQQAAAPVSEQNKMSPNASPDLARAPNDQSPGEIFTGFVSDAYPGLLLPPNALPSIYVKTTSPRMKPSRQSFIAPRPGEENPVFTVAVYERSANKQLWRTEKTYQSLASLDQQVKAVCTIQASLPDRALFVGHAPAKIDARRHAIDQYLGILLESVYEERAAKIVCLFLSSDAFGAEASEYFGAPAEPQTNAPVQKLRQNRSGYLTKRGKNFGGWKARFFVLDGPNLKYFEGPGGAQLGSIKLQNAQIGKQSTTAASSTEDEENQYRHAFLILEPKKKDSNSLVRHVLCAESDEERDAWVESLLQYVDFKDNEAHPSLQAQLLKSEITGPRSPRLQKSLNDLRSNGGSRPSDLRAVQYNELTAGDAPTMGPPLSPRIPEPSSPGFDRLEHTNGTHPTISKPSNLQVIQNAGDWGNKQPPTPGFKDKKRSVFTLPFSSKGRSSSDLPASDRPSTAGVRAVFGVELALAVEYAQPADVVTDLPAVVYRCIEYLTAQNAVAEEGIFRLSGSNTIIKSLKERFNTEGDIDLLAEDNYYDIHAVASLLKLYLRELPSSILTRELHLEFLRSLELAHEDKVVAVNILVNKLPPANRALVEALSGFMLLIVDNVAVNRMNVRNLGVVFAPTLNLPGPLISLFVEEKSRIFGLAYDEASSPIAHQSAQASQNSTPTDLRSPRKQMFSDLPTPAYNQTTFQPMHFGGNSSRGPHYTSAGNLAASASENNMGMVPVHPQTYAPYQMAPHGEGGFGSLNDALRAPSSYLSTTSPSSSSSHPGDSRQQQSGGDYTSSDYSNGGGSNQHLMTPRDVKAKRRESGMLAAGQMMSPGKKPSMSRLREEESSTSF</sequence>
<reference evidence="6" key="2">
    <citation type="submission" date="2020-04" db="EMBL/GenBank/DDBJ databases">
        <authorList>
            <consortium name="NCBI Genome Project"/>
        </authorList>
    </citation>
    <scope>NUCLEOTIDE SEQUENCE</scope>
    <source>
        <strain evidence="6">CBS 342.82</strain>
    </source>
</reference>
<feature type="region of interest" description="Disordered" evidence="2">
    <location>
        <begin position="982"/>
        <end position="1059"/>
    </location>
</feature>
<feature type="compositionally biased region" description="Low complexity" evidence="2">
    <location>
        <begin position="1412"/>
        <end position="1426"/>
    </location>
</feature>
<dbReference type="InterPro" id="IPR036871">
    <property type="entry name" value="PX_dom_sf"/>
</dbReference>
<dbReference type="GO" id="GO:0005938">
    <property type="term" value="C:cell cortex"/>
    <property type="evidence" value="ECO:0007669"/>
    <property type="project" value="UniProtKB-ARBA"/>
</dbReference>
<feature type="compositionally biased region" description="Polar residues" evidence="2">
    <location>
        <begin position="340"/>
        <end position="358"/>
    </location>
</feature>
<dbReference type="SMART" id="SM00233">
    <property type="entry name" value="PH"/>
    <property type="match status" value="1"/>
</dbReference>
<feature type="region of interest" description="Disordered" evidence="2">
    <location>
        <begin position="70"/>
        <end position="170"/>
    </location>
</feature>
<dbReference type="CDD" id="cd13277">
    <property type="entry name" value="PH_Bem3"/>
    <property type="match status" value="1"/>
</dbReference>
<evidence type="ECO:0000259" key="4">
    <source>
        <dbReference type="PROSITE" id="PS50238"/>
    </source>
</evidence>
<dbReference type="Pfam" id="PF00169">
    <property type="entry name" value="PH"/>
    <property type="match status" value="1"/>
</dbReference>
<dbReference type="RefSeq" id="XP_033461350.1">
    <property type="nucleotide sequence ID" value="XM_033604468.1"/>
</dbReference>
<evidence type="ECO:0000256" key="2">
    <source>
        <dbReference type="SAM" id="MobiDB-lite"/>
    </source>
</evidence>
<reference evidence="6" key="1">
    <citation type="submission" date="2020-01" db="EMBL/GenBank/DDBJ databases">
        <authorList>
            <consortium name="DOE Joint Genome Institute"/>
            <person name="Haridas S."/>
            <person name="Albert R."/>
            <person name="Binder M."/>
            <person name="Bloem J."/>
            <person name="Labutti K."/>
            <person name="Salamov A."/>
            <person name="Andreopoulos B."/>
            <person name="Baker S.E."/>
            <person name="Barry K."/>
            <person name="Bills G."/>
            <person name="Bluhm B.H."/>
            <person name="Cannon C."/>
            <person name="Castanera R."/>
            <person name="Culley D.E."/>
            <person name="Daum C."/>
            <person name="Ezra D."/>
            <person name="Gonzalez J.B."/>
            <person name="Henrissat B."/>
            <person name="Kuo A."/>
            <person name="Liang C."/>
            <person name="Lipzen A."/>
            <person name="Lutzoni F."/>
            <person name="Magnuson J."/>
            <person name="Mondo S."/>
            <person name="Nolan M."/>
            <person name="Ohm R."/>
            <person name="Pangilinan J."/>
            <person name="Park H.-J."/>
            <person name="Ramirez L."/>
            <person name="Alfaro M."/>
            <person name="Sun H."/>
            <person name="Tritt A."/>
            <person name="Yoshinaga Y."/>
            <person name="Zwiers L.-H."/>
            <person name="Turgeon B.G."/>
            <person name="Goodwin S.B."/>
            <person name="Spatafora J.W."/>
            <person name="Crous P.W."/>
            <person name="Grigoriev I.V."/>
        </authorList>
    </citation>
    <scope>NUCLEOTIDE SEQUENCE</scope>
    <source>
        <strain evidence="6">CBS 342.82</strain>
    </source>
</reference>
<dbReference type="PROSITE" id="PS50003">
    <property type="entry name" value="PH_DOMAIN"/>
    <property type="match status" value="1"/>
</dbReference>
<feature type="compositionally biased region" description="Basic and acidic residues" evidence="2">
    <location>
        <begin position="477"/>
        <end position="518"/>
    </location>
</feature>
<dbReference type="SUPFAM" id="SSF64268">
    <property type="entry name" value="PX domain"/>
    <property type="match status" value="1"/>
</dbReference>
<feature type="region of interest" description="Disordered" evidence="2">
    <location>
        <begin position="274"/>
        <end position="362"/>
    </location>
</feature>
<organism evidence="6">
    <name type="scientific">Dissoconium aciculare CBS 342.82</name>
    <dbReference type="NCBI Taxonomy" id="1314786"/>
    <lineage>
        <taxon>Eukaryota</taxon>
        <taxon>Fungi</taxon>
        <taxon>Dikarya</taxon>
        <taxon>Ascomycota</taxon>
        <taxon>Pezizomycotina</taxon>
        <taxon>Dothideomycetes</taxon>
        <taxon>Dothideomycetidae</taxon>
        <taxon>Mycosphaerellales</taxon>
        <taxon>Dissoconiaceae</taxon>
        <taxon>Dissoconium</taxon>
    </lineage>
</organism>
<feature type="region of interest" description="Disordered" evidence="2">
    <location>
        <begin position="1401"/>
        <end position="1497"/>
    </location>
</feature>
<feature type="compositionally biased region" description="Polar residues" evidence="2">
    <location>
        <begin position="667"/>
        <end position="676"/>
    </location>
</feature>
<dbReference type="PANTHER" id="PTHR23176">
    <property type="entry name" value="RHO/RAC/CDC GTPASE-ACTIVATING PROTEIN"/>
    <property type="match status" value="1"/>
</dbReference>
<feature type="compositionally biased region" description="Low complexity" evidence="2">
    <location>
        <begin position="75"/>
        <end position="93"/>
    </location>
</feature>
<dbReference type="PROSITE" id="PS50238">
    <property type="entry name" value="RHOGAP"/>
    <property type="match status" value="1"/>
</dbReference>
<protein>
    <submittedName>
        <fullName evidence="6">RhoGAP-domain-containing protein</fullName>
    </submittedName>
</protein>
<feature type="region of interest" description="Disordered" evidence="2">
    <location>
        <begin position="1349"/>
        <end position="1368"/>
    </location>
</feature>
<dbReference type="CDD" id="cd06093">
    <property type="entry name" value="PX_domain"/>
    <property type="match status" value="1"/>
</dbReference>
<feature type="compositionally biased region" description="Polar residues" evidence="2">
    <location>
        <begin position="1312"/>
        <end position="1327"/>
    </location>
</feature>
<dbReference type="GO" id="GO:0035091">
    <property type="term" value="F:phosphatidylinositol binding"/>
    <property type="evidence" value="ECO:0007669"/>
    <property type="project" value="InterPro"/>
</dbReference>
<feature type="compositionally biased region" description="Polar residues" evidence="2">
    <location>
        <begin position="422"/>
        <end position="440"/>
    </location>
</feature>
<evidence type="ECO:0000313" key="5">
    <source>
        <dbReference type="Proteomes" id="UP000504637"/>
    </source>
</evidence>
<feature type="region of interest" description="Disordered" evidence="2">
    <location>
        <begin position="1312"/>
        <end position="1334"/>
    </location>
</feature>
<feature type="region of interest" description="Disordered" evidence="2">
    <location>
        <begin position="1"/>
        <end position="36"/>
    </location>
</feature>
<feature type="compositionally biased region" description="Basic and acidic residues" evidence="2">
    <location>
        <begin position="1487"/>
        <end position="1497"/>
    </location>
</feature>
<feature type="compositionally biased region" description="Low complexity" evidence="2">
    <location>
        <begin position="652"/>
        <end position="664"/>
    </location>
</feature>
<feature type="compositionally biased region" description="Low complexity" evidence="2">
    <location>
        <begin position="383"/>
        <end position="394"/>
    </location>
</feature>